<dbReference type="PROSITE" id="PS00211">
    <property type="entry name" value="ABC_TRANSPORTER_1"/>
    <property type="match status" value="1"/>
</dbReference>
<dbReference type="PANTHER" id="PTHR42781:SF4">
    <property type="entry name" value="SPERMIDINE_PUTRESCINE IMPORT ATP-BINDING PROTEIN POTA"/>
    <property type="match status" value="1"/>
</dbReference>
<evidence type="ECO:0000256" key="1">
    <source>
        <dbReference type="ARBA" id="ARBA00005417"/>
    </source>
</evidence>
<dbReference type="FunFam" id="3.40.50.300:FF:000425">
    <property type="entry name" value="Probable ABC transporter, ATP-binding subunit"/>
    <property type="match status" value="1"/>
</dbReference>
<sequence>MGAETFPEAQTGDHARRRTSAGVSFAASLAFENVSHRFGSAEILSGISLAAKPGEVLCLLGPSGSGKTTMLRIAAGIERQMAGRLLLNGREIAGPNTFVTPEKRGVGLMFQDFALFPHMTILDNVRFGLNALSVAAARREAMTALERVGLDHAAHNYPHMLSGGEQQRVALARALTPRPSVLLMDEPFSGLDSRLKDVVRTDTLQILRESRATAIIVTHDAEEAMRLGDRIALIKDGRLVQIGTAAELYGQPANLFAAGFFSELNVLDGEVRSGRVVTPIGPVADSPSSDGTSVTVALRLTGLRLDESDRGVQGRVVARRFLGGVELFTVAVEGLDQPLRSRMRAGLVPENRRDVVVSIDPRDVIVFEKTPEDR</sequence>
<comment type="similarity">
    <text evidence="1">Belongs to the ABC transporter superfamily.</text>
</comment>
<reference evidence="11" key="1">
    <citation type="submission" date="2022-01" db="EMBL/GenBank/DDBJ databases">
        <title>Jiella avicenniae sp. nov., a novel endophytic bacterium isolated from bark of Avicennia marina.</title>
        <authorList>
            <person name="Tuo L."/>
        </authorList>
    </citation>
    <scope>NUCLEOTIDE SEQUENCE</scope>
    <source>
        <strain evidence="11">CBK1P-4</strain>
    </source>
</reference>
<evidence type="ECO:0000256" key="5">
    <source>
        <dbReference type="ARBA" id="ARBA00022741"/>
    </source>
</evidence>
<keyword evidence="3" id="KW-1003">Cell membrane</keyword>
<dbReference type="InterPro" id="IPR008995">
    <property type="entry name" value="Mo/tungstate-bd_C_term_dom"/>
</dbReference>
<dbReference type="Pfam" id="PF00005">
    <property type="entry name" value="ABC_tran"/>
    <property type="match status" value="1"/>
</dbReference>
<dbReference type="InterPro" id="IPR013611">
    <property type="entry name" value="Transp-assoc_OB_typ2"/>
</dbReference>
<feature type="domain" description="ABC transporter" evidence="10">
    <location>
        <begin position="29"/>
        <end position="261"/>
    </location>
</feature>
<dbReference type="GO" id="GO:0005524">
    <property type="term" value="F:ATP binding"/>
    <property type="evidence" value="ECO:0007669"/>
    <property type="project" value="UniProtKB-KW"/>
</dbReference>
<comment type="caution">
    <text evidence="11">The sequence shown here is derived from an EMBL/GenBank/DDBJ whole genome shotgun (WGS) entry which is preliminary data.</text>
</comment>
<evidence type="ECO:0000259" key="10">
    <source>
        <dbReference type="PROSITE" id="PS50893"/>
    </source>
</evidence>
<evidence type="ECO:0000256" key="4">
    <source>
        <dbReference type="ARBA" id="ARBA00022496"/>
    </source>
</evidence>
<dbReference type="Gene3D" id="3.40.50.300">
    <property type="entry name" value="P-loop containing nucleotide triphosphate hydrolases"/>
    <property type="match status" value="1"/>
</dbReference>
<evidence type="ECO:0000256" key="7">
    <source>
        <dbReference type="ARBA" id="ARBA00023004"/>
    </source>
</evidence>
<dbReference type="GO" id="GO:0015697">
    <property type="term" value="P:quaternary ammonium group transport"/>
    <property type="evidence" value="ECO:0007669"/>
    <property type="project" value="UniProtKB-ARBA"/>
</dbReference>
<keyword evidence="6 11" id="KW-0067">ATP-binding</keyword>
<keyword evidence="2" id="KW-0813">Transport</keyword>
<proteinExistence type="inferred from homology"/>
<dbReference type="Pfam" id="PF08402">
    <property type="entry name" value="TOBE_2"/>
    <property type="match status" value="1"/>
</dbReference>
<evidence type="ECO:0000256" key="9">
    <source>
        <dbReference type="ARBA" id="ARBA00023136"/>
    </source>
</evidence>
<keyword evidence="5" id="KW-0547">Nucleotide-binding</keyword>
<dbReference type="InterPro" id="IPR003439">
    <property type="entry name" value="ABC_transporter-like_ATP-bd"/>
</dbReference>
<dbReference type="InterPro" id="IPR017871">
    <property type="entry name" value="ABC_transporter-like_CS"/>
</dbReference>
<organism evidence="11 12">
    <name type="scientific">Jiella avicenniae</name>
    <dbReference type="NCBI Taxonomy" id="2907202"/>
    <lineage>
        <taxon>Bacteria</taxon>
        <taxon>Pseudomonadati</taxon>
        <taxon>Pseudomonadota</taxon>
        <taxon>Alphaproteobacteria</taxon>
        <taxon>Hyphomicrobiales</taxon>
        <taxon>Aurantimonadaceae</taxon>
        <taxon>Jiella</taxon>
    </lineage>
</organism>
<gene>
    <name evidence="11" type="ORF">LZD57_18955</name>
</gene>
<dbReference type="PANTHER" id="PTHR42781">
    <property type="entry name" value="SPERMIDINE/PUTRESCINE IMPORT ATP-BINDING PROTEIN POTA"/>
    <property type="match status" value="1"/>
</dbReference>
<evidence type="ECO:0000313" key="11">
    <source>
        <dbReference type="EMBL" id="MCE7030074.1"/>
    </source>
</evidence>
<dbReference type="EMBL" id="JAJUWU010000020">
    <property type="protein sequence ID" value="MCE7030074.1"/>
    <property type="molecule type" value="Genomic_DNA"/>
</dbReference>
<dbReference type="InterPro" id="IPR015853">
    <property type="entry name" value="ABC_transpr_FbpC"/>
</dbReference>
<keyword evidence="12" id="KW-1185">Reference proteome</keyword>
<keyword evidence="8" id="KW-0406">Ion transport</keyword>
<dbReference type="GO" id="GO:0043190">
    <property type="term" value="C:ATP-binding cassette (ABC) transporter complex"/>
    <property type="evidence" value="ECO:0007669"/>
    <property type="project" value="InterPro"/>
</dbReference>
<dbReference type="GO" id="GO:0016887">
    <property type="term" value="F:ATP hydrolysis activity"/>
    <property type="evidence" value="ECO:0007669"/>
    <property type="project" value="InterPro"/>
</dbReference>
<dbReference type="SUPFAM" id="SSF50331">
    <property type="entry name" value="MOP-like"/>
    <property type="match status" value="1"/>
</dbReference>
<evidence type="ECO:0000313" key="12">
    <source>
        <dbReference type="Proteomes" id="UP001139035"/>
    </source>
</evidence>
<evidence type="ECO:0000256" key="6">
    <source>
        <dbReference type="ARBA" id="ARBA00022840"/>
    </source>
</evidence>
<protein>
    <submittedName>
        <fullName evidence="11">ABC transporter ATP-binding protein</fullName>
    </submittedName>
</protein>
<keyword evidence="7" id="KW-0408">Iron</keyword>
<keyword evidence="4" id="KW-0410">Iron transport</keyword>
<dbReference type="GO" id="GO:0015408">
    <property type="term" value="F:ABC-type ferric iron transporter activity"/>
    <property type="evidence" value="ECO:0007669"/>
    <property type="project" value="InterPro"/>
</dbReference>
<dbReference type="InterPro" id="IPR050093">
    <property type="entry name" value="ABC_SmlMolc_Importer"/>
</dbReference>
<dbReference type="CDD" id="cd03259">
    <property type="entry name" value="ABC_Carb_Solutes_like"/>
    <property type="match status" value="1"/>
</dbReference>
<dbReference type="InterPro" id="IPR027417">
    <property type="entry name" value="P-loop_NTPase"/>
</dbReference>
<keyword evidence="9" id="KW-0472">Membrane</keyword>
<dbReference type="PROSITE" id="PS50893">
    <property type="entry name" value="ABC_TRANSPORTER_2"/>
    <property type="match status" value="1"/>
</dbReference>
<evidence type="ECO:0000256" key="2">
    <source>
        <dbReference type="ARBA" id="ARBA00022448"/>
    </source>
</evidence>
<dbReference type="SUPFAM" id="SSF52540">
    <property type="entry name" value="P-loop containing nucleoside triphosphate hydrolases"/>
    <property type="match status" value="1"/>
</dbReference>
<accession>A0A9X1P5A7</accession>
<dbReference type="SMART" id="SM00382">
    <property type="entry name" value="AAA"/>
    <property type="match status" value="1"/>
</dbReference>
<dbReference type="Proteomes" id="UP001139035">
    <property type="component" value="Unassembled WGS sequence"/>
</dbReference>
<dbReference type="AlphaFoldDB" id="A0A9X1P5A7"/>
<name>A0A9X1P5A7_9HYPH</name>
<evidence type="ECO:0000256" key="3">
    <source>
        <dbReference type="ARBA" id="ARBA00022475"/>
    </source>
</evidence>
<evidence type="ECO:0000256" key="8">
    <source>
        <dbReference type="ARBA" id="ARBA00023065"/>
    </source>
</evidence>
<dbReference type="RefSeq" id="WP_233721150.1">
    <property type="nucleotide sequence ID" value="NZ_JAJUWU010000020.1"/>
</dbReference>
<dbReference type="InterPro" id="IPR003593">
    <property type="entry name" value="AAA+_ATPase"/>
</dbReference>